<dbReference type="InterPro" id="IPR036412">
    <property type="entry name" value="HAD-like_sf"/>
</dbReference>
<accession>A0ABU5SZU4</accession>
<dbReference type="InterPro" id="IPR023214">
    <property type="entry name" value="HAD_sf"/>
</dbReference>
<sequence length="266" mass="28703">MAAPAAPRAVLLFDIDGVIRDVGGSYRRAIIETVRHFSGWAPEPASIDALKAEGCWNNDWQASMELLRRRGSHPLPTWDVLVQVFSGYYFGGDPEGDPGLWRGFIGREPLLVDGTFFAALSDRGIAWGFVSGAEPPSARFVLEQRLGLVAPPLIAMGQAPDKPDPTGLLRLALALAGPLGPEAPPVAYLGDTVADVLTVQRARQQQPSQRFLSLAVAPPHLQQPGREAERCRYEDQLLAAGADAVIPSTDRVAEHLPLAPRGRQLP</sequence>
<evidence type="ECO:0000313" key="1">
    <source>
        <dbReference type="EMBL" id="MEA5444039.1"/>
    </source>
</evidence>
<organism evidence="1 2">
    <name type="scientific">Cyanobium gracile UHCC 0281</name>
    <dbReference type="NCBI Taxonomy" id="3110309"/>
    <lineage>
        <taxon>Bacteria</taxon>
        <taxon>Bacillati</taxon>
        <taxon>Cyanobacteriota</taxon>
        <taxon>Cyanophyceae</taxon>
        <taxon>Synechococcales</taxon>
        <taxon>Prochlorococcaceae</taxon>
        <taxon>Cyanobium</taxon>
    </lineage>
</organism>
<gene>
    <name evidence="1" type="ORF">VB739_15885</name>
</gene>
<reference evidence="1 2" key="1">
    <citation type="submission" date="2023-12" db="EMBL/GenBank/DDBJ databases">
        <title>Baltic Sea Cyanobacteria.</title>
        <authorList>
            <person name="Delbaje E."/>
            <person name="Fewer D.P."/>
            <person name="Shishido T.K."/>
        </authorList>
    </citation>
    <scope>NUCLEOTIDE SEQUENCE [LARGE SCALE GENOMIC DNA]</scope>
    <source>
        <strain evidence="1 2">UHCC 0281</strain>
    </source>
</reference>
<dbReference type="InterPro" id="IPR006438">
    <property type="entry name" value="HAD-SF_TIGR01548"/>
</dbReference>
<dbReference type="Gene3D" id="3.40.50.1000">
    <property type="entry name" value="HAD superfamily/HAD-like"/>
    <property type="match status" value="1"/>
</dbReference>
<dbReference type="Proteomes" id="UP001302329">
    <property type="component" value="Unassembled WGS sequence"/>
</dbReference>
<keyword evidence="2" id="KW-1185">Reference proteome</keyword>
<keyword evidence="1" id="KW-0378">Hydrolase</keyword>
<dbReference type="EMBL" id="JAYGHY010000091">
    <property type="protein sequence ID" value="MEA5444039.1"/>
    <property type="molecule type" value="Genomic_DNA"/>
</dbReference>
<name>A0ABU5SZU4_9CYAN</name>
<dbReference type="GO" id="GO:0016787">
    <property type="term" value="F:hydrolase activity"/>
    <property type="evidence" value="ECO:0007669"/>
    <property type="project" value="UniProtKB-KW"/>
</dbReference>
<comment type="caution">
    <text evidence="1">The sequence shown here is derived from an EMBL/GenBank/DDBJ whole genome shotgun (WGS) entry which is preliminary data.</text>
</comment>
<dbReference type="NCBIfam" id="TIGR01548">
    <property type="entry name" value="HAD-SF-IA-hyp1"/>
    <property type="match status" value="1"/>
</dbReference>
<dbReference type="Pfam" id="PF00702">
    <property type="entry name" value="Hydrolase"/>
    <property type="match status" value="1"/>
</dbReference>
<evidence type="ECO:0000313" key="2">
    <source>
        <dbReference type="Proteomes" id="UP001302329"/>
    </source>
</evidence>
<dbReference type="CDD" id="cd01427">
    <property type="entry name" value="HAD_like"/>
    <property type="match status" value="1"/>
</dbReference>
<protein>
    <submittedName>
        <fullName evidence="1">TIGR01548 family HAD-type hydrolase</fullName>
    </submittedName>
</protein>
<proteinExistence type="predicted"/>
<dbReference type="SUPFAM" id="SSF56784">
    <property type="entry name" value="HAD-like"/>
    <property type="match status" value="1"/>
</dbReference>